<dbReference type="KEGG" id="bbet:F8237_21760"/>
<gene>
    <name evidence="1" type="ORF">F8237_21760</name>
</gene>
<protein>
    <submittedName>
        <fullName evidence="1">Uncharacterized protein</fullName>
    </submittedName>
</protein>
<evidence type="ECO:0000313" key="1">
    <source>
        <dbReference type="EMBL" id="QFI74801.1"/>
    </source>
</evidence>
<dbReference type="RefSeq" id="WP_151647758.1">
    <property type="nucleotide sequence ID" value="NZ_CP044543.1"/>
</dbReference>
<sequence length="60" mass="6802">MSGVDPFKSGFLPLPYLDSDRFDAENWAEIRRLQAARRIVYVRKLGENKYEIVDGGAAQA</sequence>
<accession>A0A5P6P939</accession>
<name>A0A5P6P939_9BRAD</name>
<organism evidence="1 2">
    <name type="scientific">Bradyrhizobium betae</name>
    <dbReference type="NCBI Taxonomy" id="244734"/>
    <lineage>
        <taxon>Bacteria</taxon>
        <taxon>Pseudomonadati</taxon>
        <taxon>Pseudomonadota</taxon>
        <taxon>Alphaproteobacteria</taxon>
        <taxon>Hyphomicrobiales</taxon>
        <taxon>Nitrobacteraceae</taxon>
        <taxon>Bradyrhizobium</taxon>
    </lineage>
</organism>
<evidence type="ECO:0000313" key="2">
    <source>
        <dbReference type="Proteomes" id="UP000325641"/>
    </source>
</evidence>
<proteinExistence type="predicted"/>
<reference evidence="2" key="1">
    <citation type="submission" date="2019-10" db="EMBL/GenBank/DDBJ databases">
        <title>Complete Genome Sequence of Bradyrhizobium betae type strain PL7HG1T.</title>
        <authorList>
            <person name="Bromfield E.S.P."/>
            <person name="Cloutier S."/>
        </authorList>
    </citation>
    <scope>NUCLEOTIDE SEQUENCE [LARGE SCALE GENOMIC DNA]</scope>
    <source>
        <strain evidence="2">PL7HG1</strain>
    </source>
</reference>
<dbReference type="EMBL" id="CP044543">
    <property type="protein sequence ID" value="QFI74801.1"/>
    <property type="molecule type" value="Genomic_DNA"/>
</dbReference>
<dbReference type="AlphaFoldDB" id="A0A5P6P939"/>
<dbReference type="Proteomes" id="UP000325641">
    <property type="component" value="Chromosome"/>
</dbReference>